<comment type="caution">
    <text evidence="1">The sequence shown here is derived from an EMBL/GenBank/DDBJ whole genome shotgun (WGS) entry which is preliminary data.</text>
</comment>
<dbReference type="OrthoDB" id="4523834at2"/>
<evidence type="ECO:0008006" key="3">
    <source>
        <dbReference type="Google" id="ProtNLM"/>
    </source>
</evidence>
<proteinExistence type="predicted"/>
<dbReference type="Proteomes" id="UP000294508">
    <property type="component" value="Unassembled WGS sequence"/>
</dbReference>
<dbReference type="EMBL" id="SLWN01000032">
    <property type="protein sequence ID" value="TCO11960.1"/>
    <property type="molecule type" value="Genomic_DNA"/>
</dbReference>
<keyword evidence="2" id="KW-1185">Reference proteome</keyword>
<dbReference type="AlphaFoldDB" id="A0A4R2GQL8"/>
<protein>
    <recommendedName>
        <fullName evidence="3">XRE family transcriptional regulator</fullName>
    </recommendedName>
</protein>
<name>A0A4R2GQL8_9ACTN</name>
<dbReference type="InterPro" id="IPR010982">
    <property type="entry name" value="Lambda_DNA-bd_dom_sf"/>
</dbReference>
<evidence type="ECO:0000313" key="2">
    <source>
        <dbReference type="Proteomes" id="UP000294508"/>
    </source>
</evidence>
<accession>A0A4R2GQL8</accession>
<dbReference type="Gene3D" id="1.10.260.40">
    <property type="entry name" value="lambda repressor-like DNA-binding domains"/>
    <property type="match status" value="1"/>
</dbReference>
<dbReference type="GO" id="GO:0003677">
    <property type="term" value="F:DNA binding"/>
    <property type="evidence" value="ECO:0007669"/>
    <property type="project" value="InterPro"/>
</dbReference>
<evidence type="ECO:0000313" key="1">
    <source>
        <dbReference type="EMBL" id="TCO11960.1"/>
    </source>
</evidence>
<dbReference type="RefSeq" id="WP_132217277.1">
    <property type="nucleotide sequence ID" value="NZ_SLWN01000032.1"/>
</dbReference>
<sequence length="117" mass="12970">MTIIEKWTGRHAHALRDALRLTNEAFAEHLGIAPRTVTKWGERPDMLPSPQLQQALDTTLRQAPTDARVRFAAKLGLDEPQIPLDHTVISQLNVALGDLARALARLESAEPERSPAH</sequence>
<gene>
    <name evidence="1" type="ORF">EV652_1324</name>
</gene>
<reference evidence="1 2" key="1">
    <citation type="journal article" date="2015" name="Stand. Genomic Sci.">
        <title>Genomic Encyclopedia of Bacterial and Archaeal Type Strains, Phase III: the genomes of soil and plant-associated and newly described type strains.</title>
        <authorList>
            <person name="Whitman W.B."/>
            <person name="Woyke T."/>
            <person name="Klenk H.P."/>
            <person name="Zhou Y."/>
            <person name="Lilburn T.G."/>
            <person name="Beck B.J."/>
            <person name="De Vos P."/>
            <person name="Vandamme P."/>
            <person name="Eisen J.A."/>
            <person name="Garrity G."/>
            <person name="Hugenholtz P."/>
            <person name="Kyrpides N.C."/>
        </authorList>
    </citation>
    <scope>NUCLEOTIDE SEQUENCE [LARGE SCALE GENOMIC DNA]</scope>
    <source>
        <strain evidence="1 2">VKM Ac-2572</strain>
    </source>
</reference>
<organism evidence="1 2">
    <name type="scientific">Kribbella steppae</name>
    <dbReference type="NCBI Taxonomy" id="2512223"/>
    <lineage>
        <taxon>Bacteria</taxon>
        <taxon>Bacillati</taxon>
        <taxon>Actinomycetota</taxon>
        <taxon>Actinomycetes</taxon>
        <taxon>Propionibacteriales</taxon>
        <taxon>Kribbellaceae</taxon>
        <taxon>Kribbella</taxon>
    </lineage>
</organism>